<dbReference type="SUPFAM" id="SSF53756">
    <property type="entry name" value="UDP-Glycosyltransferase/glycogen phosphorylase"/>
    <property type="match status" value="1"/>
</dbReference>
<accession>A0A6C0LB33</accession>
<protein>
    <recommendedName>
        <fullName evidence="2">Glycosyltransferase</fullName>
    </recommendedName>
</protein>
<organism evidence="1">
    <name type="scientific">viral metagenome</name>
    <dbReference type="NCBI Taxonomy" id="1070528"/>
    <lineage>
        <taxon>unclassified sequences</taxon>
        <taxon>metagenomes</taxon>
        <taxon>organismal metagenomes</taxon>
    </lineage>
</organism>
<reference evidence="1" key="1">
    <citation type="journal article" date="2020" name="Nature">
        <title>Giant virus diversity and host interactions through global metagenomics.</title>
        <authorList>
            <person name="Schulz F."/>
            <person name="Roux S."/>
            <person name="Paez-Espino D."/>
            <person name="Jungbluth S."/>
            <person name="Walsh D.A."/>
            <person name="Denef V.J."/>
            <person name="McMahon K.D."/>
            <person name="Konstantinidis K.T."/>
            <person name="Eloe-Fadrosh E.A."/>
            <person name="Kyrpides N.C."/>
            <person name="Woyke T."/>
        </authorList>
    </citation>
    <scope>NUCLEOTIDE SEQUENCE</scope>
    <source>
        <strain evidence="1">GVMAG-M-3300027769-26</strain>
    </source>
</reference>
<dbReference type="AlphaFoldDB" id="A0A6C0LB33"/>
<name>A0A6C0LB33_9ZZZZ</name>
<dbReference type="Gene3D" id="3.40.50.2000">
    <property type="entry name" value="Glycogen Phosphorylase B"/>
    <property type="match status" value="1"/>
</dbReference>
<sequence>MNMEKKIKIAFHDNQLCERGTTVSLYDYAYYNKYYLGNESIIMYCNSHQYNFPDVIEKFSKEFTLRPYGNWQQEADNILKEEKCDILYMQKAGEWDNKIASKEICKTVVHCVFNTYFPHGDVYATISPYVMYEKGNTNIPVVPYMINLPDLPDNINMRKALNIPDDAVVFGRHGGYDQFNIPRVPELVVSIAKNNPKIYFLLCNTRPFYENIPNIIYIDKIIDLNEKVKFINTCDAMLWARIDGETFGLSIGEFSSKNKPVIAAKIGSDAHFHLLGDKGIWYNSLSELHNILTSFNPSVEKTKDWNAFRDYTYDKVMDKFKEVFIKPLDIRADK</sequence>
<evidence type="ECO:0000313" key="1">
    <source>
        <dbReference type="EMBL" id="QHU27783.1"/>
    </source>
</evidence>
<proteinExistence type="predicted"/>
<evidence type="ECO:0008006" key="2">
    <source>
        <dbReference type="Google" id="ProtNLM"/>
    </source>
</evidence>
<dbReference type="EMBL" id="MN740462">
    <property type="protein sequence ID" value="QHU27783.1"/>
    <property type="molecule type" value="Genomic_DNA"/>
</dbReference>